<name>A0A6V7UVJ1_MELEN</name>
<dbReference type="Proteomes" id="UP000580250">
    <property type="component" value="Unassembled WGS sequence"/>
</dbReference>
<evidence type="ECO:0000313" key="2">
    <source>
        <dbReference type="Proteomes" id="UP000580250"/>
    </source>
</evidence>
<evidence type="ECO:0000313" key="1">
    <source>
        <dbReference type="EMBL" id="CAD2166259.1"/>
    </source>
</evidence>
<proteinExistence type="predicted"/>
<sequence>MPLPFLIVGQSFIIVKCLFFINENQGIFRLSTSNNQLIKVADNVIRKGMRNNMRTATPTPKRAH</sequence>
<organism evidence="1 2">
    <name type="scientific">Meloidogyne enterolobii</name>
    <name type="common">Root-knot nematode worm</name>
    <name type="synonym">Meloidogyne mayaguensis</name>
    <dbReference type="NCBI Taxonomy" id="390850"/>
    <lineage>
        <taxon>Eukaryota</taxon>
        <taxon>Metazoa</taxon>
        <taxon>Ecdysozoa</taxon>
        <taxon>Nematoda</taxon>
        <taxon>Chromadorea</taxon>
        <taxon>Rhabditida</taxon>
        <taxon>Tylenchina</taxon>
        <taxon>Tylenchomorpha</taxon>
        <taxon>Tylenchoidea</taxon>
        <taxon>Meloidogynidae</taxon>
        <taxon>Meloidogyninae</taxon>
        <taxon>Meloidogyne</taxon>
    </lineage>
</organism>
<accession>A0A6V7UVJ1</accession>
<dbReference type="EMBL" id="CAJEWN010000116">
    <property type="protein sequence ID" value="CAD2166259.1"/>
    <property type="molecule type" value="Genomic_DNA"/>
</dbReference>
<comment type="caution">
    <text evidence="1">The sequence shown here is derived from an EMBL/GenBank/DDBJ whole genome shotgun (WGS) entry which is preliminary data.</text>
</comment>
<reference evidence="1 2" key="1">
    <citation type="submission" date="2020-08" db="EMBL/GenBank/DDBJ databases">
        <authorList>
            <person name="Koutsovoulos G."/>
            <person name="Danchin GJ E."/>
        </authorList>
    </citation>
    <scope>NUCLEOTIDE SEQUENCE [LARGE SCALE GENOMIC DNA]</scope>
</reference>
<gene>
    <name evidence="1" type="ORF">MENT_LOCUS17714</name>
</gene>
<protein>
    <submittedName>
        <fullName evidence="1">Uncharacterized protein</fullName>
    </submittedName>
</protein>
<dbReference type="AlphaFoldDB" id="A0A6V7UVJ1"/>